<feature type="transmembrane region" description="Helical" evidence="7">
    <location>
        <begin position="231"/>
        <end position="251"/>
    </location>
</feature>
<dbReference type="InterPro" id="IPR010290">
    <property type="entry name" value="TM_effector"/>
</dbReference>
<feature type="transmembrane region" description="Helical" evidence="7">
    <location>
        <begin position="89"/>
        <end position="115"/>
    </location>
</feature>
<feature type="transmembrane region" description="Helical" evidence="7">
    <location>
        <begin position="163"/>
        <end position="187"/>
    </location>
</feature>
<dbReference type="RefSeq" id="WP_096495521.1">
    <property type="nucleotide sequence ID" value="NZ_CP023445.1"/>
</dbReference>
<evidence type="ECO:0000256" key="2">
    <source>
        <dbReference type="ARBA" id="ARBA00022448"/>
    </source>
</evidence>
<gene>
    <name evidence="9" type="ORF">CNX65_22360</name>
</gene>
<evidence type="ECO:0000256" key="6">
    <source>
        <dbReference type="ARBA" id="ARBA00023136"/>
    </source>
</evidence>
<evidence type="ECO:0000256" key="7">
    <source>
        <dbReference type="SAM" id="Phobius"/>
    </source>
</evidence>
<keyword evidence="5 7" id="KW-1133">Transmembrane helix</keyword>
<dbReference type="GO" id="GO:0005886">
    <property type="term" value="C:plasma membrane"/>
    <property type="evidence" value="ECO:0007669"/>
    <property type="project" value="UniProtKB-SubCell"/>
</dbReference>
<dbReference type="KEGG" id="apre:CNX65_22360"/>
<organism evidence="9 10">
    <name type="scientific">Actinosynnema pretiosum</name>
    <dbReference type="NCBI Taxonomy" id="42197"/>
    <lineage>
        <taxon>Bacteria</taxon>
        <taxon>Bacillati</taxon>
        <taxon>Actinomycetota</taxon>
        <taxon>Actinomycetes</taxon>
        <taxon>Pseudonocardiales</taxon>
        <taxon>Pseudonocardiaceae</taxon>
        <taxon>Actinosynnema</taxon>
    </lineage>
</organism>
<evidence type="ECO:0000256" key="5">
    <source>
        <dbReference type="ARBA" id="ARBA00022989"/>
    </source>
</evidence>
<dbReference type="InterPro" id="IPR020846">
    <property type="entry name" value="MFS_dom"/>
</dbReference>
<feature type="transmembrane region" description="Helical" evidence="7">
    <location>
        <begin position="387"/>
        <end position="407"/>
    </location>
</feature>
<feature type="transmembrane region" description="Helical" evidence="7">
    <location>
        <begin position="263"/>
        <end position="283"/>
    </location>
</feature>
<evidence type="ECO:0000256" key="4">
    <source>
        <dbReference type="ARBA" id="ARBA00022692"/>
    </source>
</evidence>
<dbReference type="SUPFAM" id="SSF103473">
    <property type="entry name" value="MFS general substrate transporter"/>
    <property type="match status" value="1"/>
</dbReference>
<comment type="subcellular location">
    <subcellularLocation>
        <location evidence="1">Cell membrane</location>
        <topology evidence="1">Multi-pass membrane protein</topology>
    </subcellularLocation>
</comment>
<keyword evidence="3" id="KW-1003">Cell membrane</keyword>
<name>A0A290Z9H8_9PSEU</name>
<evidence type="ECO:0000313" key="10">
    <source>
        <dbReference type="Proteomes" id="UP000218505"/>
    </source>
</evidence>
<dbReference type="PANTHER" id="PTHR23513:SF6">
    <property type="entry name" value="MAJOR FACILITATOR SUPERFAMILY ASSOCIATED DOMAIN-CONTAINING PROTEIN"/>
    <property type="match status" value="1"/>
</dbReference>
<evidence type="ECO:0000259" key="8">
    <source>
        <dbReference type="PROSITE" id="PS50850"/>
    </source>
</evidence>
<dbReference type="Proteomes" id="UP000218505">
    <property type="component" value="Chromosome"/>
</dbReference>
<dbReference type="AlphaFoldDB" id="A0A290Z9H8"/>
<dbReference type="Pfam" id="PF05977">
    <property type="entry name" value="MFS_3"/>
    <property type="match status" value="1"/>
</dbReference>
<evidence type="ECO:0000256" key="3">
    <source>
        <dbReference type="ARBA" id="ARBA00022475"/>
    </source>
</evidence>
<reference evidence="9" key="1">
    <citation type="submission" date="2017-09" db="EMBL/GenBank/DDBJ databases">
        <title>Complete Genome Sequence of ansamitocin-producing Bacterium Actinosynnema pretiosum X47.</title>
        <authorList>
            <person name="Cao G."/>
            <person name="Zong G."/>
            <person name="Zhong C."/>
            <person name="Fu J."/>
        </authorList>
    </citation>
    <scope>NUCLEOTIDE SEQUENCE [LARGE SCALE GENOMIC DNA]</scope>
    <source>
        <strain evidence="9">X47</strain>
    </source>
</reference>
<sequence length="423" mass="44569">MSGQTGLLRRANFRNLWLGQTLSMFGAEITAGVIPLLAALTLDATVLQMGVLSAVTFLPYVLISLFVGVWLDRLPKRRVIVGADLARGLLLLLIPLASVLGLLDFTFLLVIGLLVGVGTVVADIGGAAILPGVVDRADLVDGNGKLEISSNASRMAGEAVGGALVQVLTAPFALLFNTASYLASALFTLRVRVREEDVEPDDELEDATRAGFWGEIGEGLRFVFGNPVVRTLAITALLFNLFTFFIEPVFLIFITRTLGLEPIYIGLILSSSGVGGVVGALVSGRVSRRLPLGRLLVLTQWLAGGASLLIPVATLVPKPAAVVLIVVMHFVDAVMVIVYNVNQRSYRSAVTPDHLQGRMNAAIRMIVMGVCPVGALLGGVVGDVLSATTALVIGSIGILSSGAYIACTRIRHVREVPTAAPEA</sequence>
<dbReference type="InterPro" id="IPR036259">
    <property type="entry name" value="MFS_trans_sf"/>
</dbReference>
<feature type="transmembrane region" description="Helical" evidence="7">
    <location>
        <begin position="21"/>
        <end position="40"/>
    </location>
</feature>
<feature type="transmembrane region" description="Helical" evidence="7">
    <location>
        <begin position="361"/>
        <end position="381"/>
    </location>
</feature>
<feature type="transmembrane region" description="Helical" evidence="7">
    <location>
        <begin position="46"/>
        <end position="69"/>
    </location>
</feature>
<dbReference type="EMBL" id="CP023445">
    <property type="protein sequence ID" value="ATE55690.1"/>
    <property type="molecule type" value="Genomic_DNA"/>
</dbReference>
<feature type="transmembrane region" description="Helical" evidence="7">
    <location>
        <begin position="320"/>
        <end position="341"/>
    </location>
</feature>
<dbReference type="GO" id="GO:0022857">
    <property type="term" value="F:transmembrane transporter activity"/>
    <property type="evidence" value="ECO:0007669"/>
    <property type="project" value="InterPro"/>
</dbReference>
<accession>A0A290Z9H8</accession>
<evidence type="ECO:0000256" key="1">
    <source>
        <dbReference type="ARBA" id="ARBA00004651"/>
    </source>
</evidence>
<dbReference type="PANTHER" id="PTHR23513">
    <property type="entry name" value="INTEGRAL MEMBRANE EFFLUX PROTEIN-RELATED"/>
    <property type="match status" value="1"/>
</dbReference>
<dbReference type="PROSITE" id="PS50850">
    <property type="entry name" value="MFS"/>
    <property type="match status" value="1"/>
</dbReference>
<keyword evidence="6 7" id="KW-0472">Membrane</keyword>
<keyword evidence="2" id="KW-0813">Transport</keyword>
<keyword evidence="4 7" id="KW-0812">Transmembrane</keyword>
<proteinExistence type="predicted"/>
<protein>
    <submittedName>
        <fullName evidence="9">MFS transporter</fullName>
    </submittedName>
</protein>
<feature type="domain" description="Major facilitator superfamily (MFS) profile" evidence="8">
    <location>
        <begin position="12"/>
        <end position="412"/>
    </location>
</feature>
<keyword evidence="10" id="KW-1185">Reference proteome</keyword>
<dbReference type="CDD" id="cd06173">
    <property type="entry name" value="MFS_MefA_like"/>
    <property type="match status" value="1"/>
</dbReference>
<evidence type="ECO:0000313" key="9">
    <source>
        <dbReference type="EMBL" id="ATE55690.1"/>
    </source>
</evidence>
<dbReference type="Gene3D" id="1.20.1250.20">
    <property type="entry name" value="MFS general substrate transporter like domains"/>
    <property type="match status" value="1"/>
</dbReference>
<feature type="transmembrane region" description="Helical" evidence="7">
    <location>
        <begin position="295"/>
        <end position="314"/>
    </location>
</feature>